<proteinExistence type="predicted"/>
<dbReference type="RefSeq" id="WP_262597487.1">
    <property type="nucleotide sequence ID" value="NZ_CP103300.1"/>
</dbReference>
<evidence type="ECO:0000313" key="3">
    <source>
        <dbReference type="Proteomes" id="UP001163255"/>
    </source>
</evidence>
<name>A0ABY6GRT3_9GAMM</name>
<dbReference type="InterPro" id="IPR009492">
    <property type="entry name" value="TniQ"/>
</dbReference>
<protein>
    <submittedName>
        <fullName evidence="2">TniQ family protein</fullName>
    </submittedName>
</protein>
<gene>
    <name evidence="2" type="ORF">NX720_21830</name>
</gene>
<dbReference type="EMBL" id="CP103300">
    <property type="protein sequence ID" value="UYM15460.1"/>
    <property type="molecule type" value="Genomic_DNA"/>
</dbReference>
<sequence>MALMFPTPLPDESIYSLVCRYLRLTFPVKYRASKVLFGHEQAMAGPESLGRSLAYLHEQGGKQFWPRLEDMVRATTAYNLYGIFTRKRDQGYLFKTIASYYPGQRHALYQGFYHPDNKVDCLKFCPECIESDTEEFGVAYWHRSHALPFVFCCWKHDCSLIEVNSGKKNFFLPCKHSNENKNNKSVLKTNQQIAKMSYSILKSANPVWMSRELLCYVMKRELNVKYAQSESVAGDLLQAHIEECHSLDILNKLSLRLYFEQGESRPWVVESLNTATLAHIPEQLLIMVELFGSWKSVKKVCKLLNSRSD</sequence>
<dbReference type="Pfam" id="PF06527">
    <property type="entry name" value="TniQ"/>
    <property type="match status" value="1"/>
</dbReference>
<evidence type="ECO:0000313" key="2">
    <source>
        <dbReference type="EMBL" id="UYM15460.1"/>
    </source>
</evidence>
<keyword evidence="3" id="KW-1185">Reference proteome</keyword>
<accession>A0ABY6GRT3</accession>
<evidence type="ECO:0000259" key="1">
    <source>
        <dbReference type="Pfam" id="PF06527"/>
    </source>
</evidence>
<reference evidence="2" key="1">
    <citation type="submission" date="2022-10" db="EMBL/GenBank/DDBJ databases">
        <title>Completed Genome Sequence of two octocoral isolated bacterium, Endozoicomonas euniceicola EF212T and Endozoicomonas gorgoniicola PS125T.</title>
        <authorList>
            <person name="Chiou Y.-J."/>
            <person name="Chen Y.-H."/>
        </authorList>
    </citation>
    <scope>NUCLEOTIDE SEQUENCE</scope>
    <source>
        <strain evidence="2">EF212</strain>
    </source>
</reference>
<organism evidence="2 3">
    <name type="scientific">Endozoicomonas euniceicola</name>
    <dbReference type="NCBI Taxonomy" id="1234143"/>
    <lineage>
        <taxon>Bacteria</taxon>
        <taxon>Pseudomonadati</taxon>
        <taxon>Pseudomonadota</taxon>
        <taxon>Gammaproteobacteria</taxon>
        <taxon>Oceanospirillales</taxon>
        <taxon>Endozoicomonadaceae</taxon>
        <taxon>Endozoicomonas</taxon>
    </lineage>
</organism>
<feature type="domain" description="TniQ" evidence="1">
    <location>
        <begin position="4"/>
        <end position="160"/>
    </location>
</feature>
<dbReference type="Proteomes" id="UP001163255">
    <property type="component" value="Chromosome"/>
</dbReference>